<feature type="transmembrane region" description="Helical" evidence="1">
    <location>
        <begin position="9"/>
        <end position="27"/>
    </location>
</feature>
<gene>
    <name evidence="2" type="ORF">SAMN05216565_105263</name>
</gene>
<protein>
    <submittedName>
        <fullName evidence="2">Uncharacterized protein</fullName>
    </submittedName>
</protein>
<reference evidence="3" key="1">
    <citation type="submission" date="2016-10" db="EMBL/GenBank/DDBJ databases">
        <authorList>
            <person name="Varghese N."/>
            <person name="Submissions S."/>
        </authorList>
    </citation>
    <scope>NUCLEOTIDE SEQUENCE [LARGE SCALE GENOMIC DNA]</scope>
    <source>
        <strain evidence="3">IBRC-M10078</strain>
    </source>
</reference>
<dbReference type="RefSeq" id="WP_090854744.1">
    <property type="nucleotide sequence ID" value="NZ_FNJU01000005.1"/>
</dbReference>
<accession>A0A1H0UZZ7</accession>
<name>A0A1H0UZZ7_9BACI</name>
<proteinExistence type="predicted"/>
<dbReference type="Proteomes" id="UP000199159">
    <property type="component" value="Unassembled WGS sequence"/>
</dbReference>
<dbReference type="OrthoDB" id="2087420at2"/>
<keyword evidence="3" id="KW-1185">Reference proteome</keyword>
<dbReference type="EMBL" id="FNJU01000005">
    <property type="protein sequence ID" value="SDP71426.1"/>
    <property type="molecule type" value="Genomic_DNA"/>
</dbReference>
<dbReference type="AlphaFoldDB" id="A0A1H0UZZ7"/>
<evidence type="ECO:0000313" key="2">
    <source>
        <dbReference type="EMBL" id="SDP71426.1"/>
    </source>
</evidence>
<sequence length="201" mass="23297">MGNFAKKYWMLYVIGGIISVIVIYIIININYNDSTLPTLSQTQIENVEKKDEAKATTKESNIQLTYDEVEPIKGNLGSQIHQIHEHYNEILTYGNWRLFEDEDYSGWETEAINAKQILSTIDVMLKETEDEALIRDLNNAKELIEASILSKNSTGLLYMHRIFHDLDIKYNNYSEKLWGYSHFKDSGRNADKVEALLKKLK</sequence>
<keyword evidence="1" id="KW-0472">Membrane</keyword>
<evidence type="ECO:0000256" key="1">
    <source>
        <dbReference type="SAM" id="Phobius"/>
    </source>
</evidence>
<keyword evidence="1" id="KW-1133">Transmembrane helix</keyword>
<organism evidence="2 3">
    <name type="scientific">Litchfieldia salsa</name>
    <dbReference type="NCBI Taxonomy" id="930152"/>
    <lineage>
        <taxon>Bacteria</taxon>
        <taxon>Bacillati</taxon>
        <taxon>Bacillota</taxon>
        <taxon>Bacilli</taxon>
        <taxon>Bacillales</taxon>
        <taxon>Bacillaceae</taxon>
        <taxon>Litchfieldia</taxon>
    </lineage>
</organism>
<keyword evidence="1" id="KW-0812">Transmembrane</keyword>
<evidence type="ECO:0000313" key="3">
    <source>
        <dbReference type="Proteomes" id="UP000199159"/>
    </source>
</evidence>